<sequence>MTFSVQWDLVITDAIHKTYRDEKRTTDWGAMCVAILLVRQFTRYTNFETTKTGDGIDFWLMEENGFDFAARLEVSGIRQQTKTNSITSRLERKKKQTQQSDATQLPAYIAITEFSKPEALFFLK</sequence>
<feature type="region of interest" description="Disordered" evidence="1">
    <location>
        <begin position="80"/>
        <end position="101"/>
    </location>
</feature>
<evidence type="ECO:0000256" key="1">
    <source>
        <dbReference type="SAM" id="MobiDB-lite"/>
    </source>
</evidence>
<evidence type="ECO:0000313" key="3">
    <source>
        <dbReference type="Proteomes" id="UP000187941"/>
    </source>
</evidence>
<dbReference type="AlphaFoldDB" id="A0A1P9X120"/>
<dbReference type="KEGG" id="smon:AWR27_19600"/>
<dbReference type="Proteomes" id="UP000187941">
    <property type="component" value="Chromosome"/>
</dbReference>
<dbReference type="STRING" id="1178516.AWR27_19600"/>
<proteinExistence type="predicted"/>
<accession>A0A1P9X120</accession>
<dbReference type="EMBL" id="CP014263">
    <property type="protein sequence ID" value="AQG81329.1"/>
    <property type="molecule type" value="Genomic_DNA"/>
</dbReference>
<organism evidence="2 3">
    <name type="scientific">Spirosoma montaniterrae</name>
    <dbReference type="NCBI Taxonomy" id="1178516"/>
    <lineage>
        <taxon>Bacteria</taxon>
        <taxon>Pseudomonadati</taxon>
        <taxon>Bacteroidota</taxon>
        <taxon>Cytophagia</taxon>
        <taxon>Cytophagales</taxon>
        <taxon>Cytophagaceae</taxon>
        <taxon>Spirosoma</taxon>
    </lineage>
</organism>
<name>A0A1P9X120_9BACT</name>
<keyword evidence="3" id="KW-1185">Reference proteome</keyword>
<evidence type="ECO:0008006" key="4">
    <source>
        <dbReference type="Google" id="ProtNLM"/>
    </source>
</evidence>
<reference evidence="2 3" key="1">
    <citation type="submission" date="2016-01" db="EMBL/GenBank/DDBJ databases">
        <authorList>
            <person name="Oliw E.H."/>
        </authorList>
    </citation>
    <scope>NUCLEOTIDE SEQUENCE [LARGE SCALE GENOMIC DNA]</scope>
    <source>
        <strain evidence="2 3">DY10</strain>
    </source>
</reference>
<protein>
    <recommendedName>
        <fullName evidence="4">DUF4365 domain-containing protein</fullName>
    </recommendedName>
</protein>
<evidence type="ECO:0000313" key="2">
    <source>
        <dbReference type="EMBL" id="AQG81329.1"/>
    </source>
</evidence>
<gene>
    <name evidence="2" type="ORF">AWR27_19600</name>
</gene>